<dbReference type="InterPro" id="IPR022719">
    <property type="entry name" value="Motility-assoc_prot_GldM_C"/>
</dbReference>
<dbReference type="InterPro" id="IPR048405">
    <property type="entry name" value="GldM_Ig-like-1"/>
</dbReference>
<dbReference type="STRING" id="1166018.FAES_1939"/>
<feature type="domain" description="Gliding motility-associated protein GldM first immunoglobulin-like" evidence="3">
    <location>
        <begin position="223"/>
        <end position="328"/>
    </location>
</feature>
<dbReference type="HOGENOM" id="CLU_039600_0_0_10"/>
<accession>I0K745</accession>
<organism evidence="5 6">
    <name type="scientific">Fibrella aestuarina BUZ 2</name>
    <dbReference type="NCBI Taxonomy" id="1166018"/>
    <lineage>
        <taxon>Bacteria</taxon>
        <taxon>Pseudomonadati</taxon>
        <taxon>Bacteroidota</taxon>
        <taxon>Cytophagia</taxon>
        <taxon>Cytophagales</taxon>
        <taxon>Spirosomataceae</taxon>
        <taxon>Fibrella</taxon>
    </lineage>
</organism>
<feature type="domain" description="Gliding motility-associated protein GldM C-terminal" evidence="1">
    <location>
        <begin position="411"/>
        <end position="529"/>
    </location>
</feature>
<sequence length="531" mass="56615">MAGAKETPRQKMIGMMYLVLTALLALQVTSAILEKFVLLNNSLEQSTGSTNRVNQETLDKIRSQVSKTGNRPADAAVLQQADQVRKMSSDMVAELDRLKTQIVEASGGTDEQGNIKNLSEEEKVAQVMVGNNRNGEAYKLQTTLNTFVNNLSKLANAKFAPMAVDGKDDPIAARSPEQRTKDFATLNFAQTPVPAALAVLSQKQADVRRIEGETLDALAARVGAQDVKFDKIMAMLSMESKVVVAGTKFKGEMFLAASSSGIQPRMSLSGGPVRMDNGRGIIEFTAQGGGSYDKNGLARRVLSGSISYNAPDGTVKTVPMQAEYFVAKPTYNIETGTLPPMYLGCENKLSIQSPQLGALWNPSITGAGAQVIQSGERGKVTVVPNSASVRLTISNQGSVLGSEDFRVQRVPRPTIEYLVGGRPATDPRGVPVGSARSLQVRAVADPSFLAAAPNDANFRVTGITVNLARGTRRIFGPVALGPGGGSLGAMAAEMEPGDRISIQVEGVQRRNFRGDISEVPMGNLIQNIALY</sequence>
<dbReference type="EMBL" id="HE796683">
    <property type="protein sequence ID" value="CCG99948.1"/>
    <property type="molecule type" value="Genomic_DNA"/>
</dbReference>
<name>I0K745_9BACT</name>
<evidence type="ECO:0000259" key="1">
    <source>
        <dbReference type="Pfam" id="PF12080"/>
    </source>
</evidence>
<dbReference type="AlphaFoldDB" id="I0K745"/>
<feature type="domain" description="Gliding motility-associated protein GldM second immunoglobulin-like" evidence="4">
    <location>
        <begin position="331"/>
        <end position="408"/>
    </location>
</feature>
<dbReference type="eggNOG" id="ENOG502Z7S0">
    <property type="taxonomic scope" value="Bacteria"/>
</dbReference>
<evidence type="ECO:0000259" key="2">
    <source>
        <dbReference type="Pfam" id="PF12081"/>
    </source>
</evidence>
<keyword evidence="6" id="KW-1185">Reference proteome</keyword>
<dbReference type="InterPro" id="IPR022720">
    <property type="entry name" value="Motility-assoc_prot_GldM_N"/>
</dbReference>
<evidence type="ECO:0000259" key="3">
    <source>
        <dbReference type="Pfam" id="PF21601"/>
    </source>
</evidence>
<evidence type="ECO:0000259" key="4">
    <source>
        <dbReference type="Pfam" id="PF21602"/>
    </source>
</evidence>
<dbReference type="InterPro" id="IPR048406">
    <property type="entry name" value="GldM_Ig-like-2"/>
</dbReference>
<dbReference type="KEGG" id="fae:FAES_1939"/>
<dbReference type="RefSeq" id="WP_015331047.1">
    <property type="nucleotide sequence ID" value="NC_020054.1"/>
</dbReference>
<dbReference type="Pfam" id="PF21602">
    <property type="entry name" value="GldM_3rd"/>
    <property type="match status" value="1"/>
</dbReference>
<gene>
    <name evidence="5" type="ORF">FAES_1939</name>
</gene>
<dbReference type="Pfam" id="PF12081">
    <property type="entry name" value="GldM_1st"/>
    <property type="match status" value="1"/>
</dbReference>
<dbReference type="InterPro" id="IPR019859">
    <property type="entry name" value="Motility-assoc_prot_GldM"/>
</dbReference>
<proteinExistence type="predicted"/>
<reference evidence="5 6" key="1">
    <citation type="journal article" date="2012" name="J. Bacteriol.">
        <title>Genome Sequence of Fibrella aestuarina BUZ 2T, a Filamentous Marine Bacterium.</title>
        <authorList>
            <person name="Filippini M."/>
            <person name="Qi W."/>
            <person name="Blom J."/>
            <person name="Goesmann A."/>
            <person name="Smits T.H."/>
            <person name="Bagheri H.C."/>
        </authorList>
    </citation>
    <scope>NUCLEOTIDE SEQUENCE [LARGE SCALE GENOMIC DNA]</scope>
    <source>
        <strain evidence="6">BUZ 2T</strain>
    </source>
</reference>
<dbReference type="Pfam" id="PF12080">
    <property type="entry name" value="GldM_4th"/>
    <property type="match status" value="1"/>
</dbReference>
<dbReference type="OrthoDB" id="1490890at2"/>
<feature type="domain" description="Gliding motility-associated protein GldM N-terminal" evidence="2">
    <location>
        <begin position="32"/>
        <end position="219"/>
    </location>
</feature>
<dbReference type="Proteomes" id="UP000011058">
    <property type="component" value="Chromosome"/>
</dbReference>
<evidence type="ECO:0000313" key="5">
    <source>
        <dbReference type="EMBL" id="CCG99948.1"/>
    </source>
</evidence>
<dbReference type="Pfam" id="PF21601">
    <property type="entry name" value="GldM_2nd"/>
    <property type="match status" value="1"/>
</dbReference>
<protein>
    <submittedName>
        <fullName evidence="5">Gliding motility-associated protein GldM</fullName>
    </submittedName>
</protein>
<dbReference type="NCBIfam" id="TIGR03517">
    <property type="entry name" value="GldM_gliding"/>
    <property type="match status" value="1"/>
</dbReference>
<dbReference type="PATRIC" id="fig|1166018.3.peg.3680"/>
<evidence type="ECO:0000313" key="6">
    <source>
        <dbReference type="Proteomes" id="UP000011058"/>
    </source>
</evidence>